<name>A0A542E4P5_9MICO</name>
<feature type="transmembrane region" description="Helical" evidence="1">
    <location>
        <begin position="101"/>
        <end position="121"/>
    </location>
</feature>
<dbReference type="AlphaFoldDB" id="A0A542E4P5"/>
<sequence>MDSRTTSLVDVVAALVCVATGVVALVGHARWRARHAAQVPRPGRLSEVTRVLRRGDRLTPEQRPLAVAVVEQGALTALTMAGLLVLCAAQIAYAARQPDGGLLLVLFAAAASIALSALVTIGRQTLVARRQGVRPERLW</sequence>
<evidence type="ECO:0000313" key="2">
    <source>
        <dbReference type="EMBL" id="TQJ10295.1"/>
    </source>
</evidence>
<dbReference type="EMBL" id="VFMN01000001">
    <property type="protein sequence ID" value="TQJ10295.1"/>
    <property type="molecule type" value="Genomic_DNA"/>
</dbReference>
<feature type="transmembrane region" description="Helical" evidence="1">
    <location>
        <begin position="12"/>
        <end position="31"/>
    </location>
</feature>
<protein>
    <submittedName>
        <fullName evidence="2">Uncharacterized protein</fullName>
    </submittedName>
</protein>
<keyword evidence="1" id="KW-0812">Transmembrane</keyword>
<keyword evidence="3" id="KW-1185">Reference proteome</keyword>
<dbReference type="RefSeq" id="WP_141849537.1">
    <property type="nucleotide sequence ID" value="NZ_BAAAPR010000015.1"/>
</dbReference>
<feature type="transmembrane region" description="Helical" evidence="1">
    <location>
        <begin position="73"/>
        <end position="95"/>
    </location>
</feature>
<keyword evidence="1" id="KW-0472">Membrane</keyword>
<evidence type="ECO:0000313" key="3">
    <source>
        <dbReference type="Proteomes" id="UP000317893"/>
    </source>
</evidence>
<dbReference type="Proteomes" id="UP000317893">
    <property type="component" value="Unassembled WGS sequence"/>
</dbReference>
<gene>
    <name evidence="2" type="ORF">FB458_3415</name>
</gene>
<organism evidence="2 3">
    <name type="scientific">Lapillicoccus jejuensis</name>
    <dbReference type="NCBI Taxonomy" id="402171"/>
    <lineage>
        <taxon>Bacteria</taxon>
        <taxon>Bacillati</taxon>
        <taxon>Actinomycetota</taxon>
        <taxon>Actinomycetes</taxon>
        <taxon>Micrococcales</taxon>
        <taxon>Intrasporangiaceae</taxon>
        <taxon>Lapillicoccus</taxon>
    </lineage>
</organism>
<keyword evidence="1" id="KW-1133">Transmembrane helix</keyword>
<comment type="caution">
    <text evidence="2">The sequence shown here is derived from an EMBL/GenBank/DDBJ whole genome shotgun (WGS) entry which is preliminary data.</text>
</comment>
<proteinExistence type="predicted"/>
<reference evidence="2 3" key="1">
    <citation type="submission" date="2019-06" db="EMBL/GenBank/DDBJ databases">
        <title>Sequencing the genomes of 1000 actinobacteria strains.</title>
        <authorList>
            <person name="Klenk H.-P."/>
        </authorList>
    </citation>
    <scope>NUCLEOTIDE SEQUENCE [LARGE SCALE GENOMIC DNA]</scope>
    <source>
        <strain evidence="2 3">DSM 18607</strain>
    </source>
</reference>
<evidence type="ECO:0000256" key="1">
    <source>
        <dbReference type="SAM" id="Phobius"/>
    </source>
</evidence>
<accession>A0A542E4P5</accession>